<feature type="compositionally biased region" description="Low complexity" evidence="8">
    <location>
        <begin position="749"/>
        <end position="762"/>
    </location>
</feature>
<feature type="compositionally biased region" description="Basic residues" evidence="8">
    <location>
        <begin position="697"/>
        <end position="712"/>
    </location>
</feature>
<dbReference type="CDD" id="cd12148">
    <property type="entry name" value="fungal_TF_MHR"/>
    <property type="match status" value="1"/>
</dbReference>
<comment type="caution">
    <text evidence="10">The sequence shown here is derived from an EMBL/GenBank/DDBJ whole genome shotgun (WGS) entry which is preliminary data.</text>
</comment>
<evidence type="ECO:0000256" key="1">
    <source>
        <dbReference type="ARBA" id="ARBA00004123"/>
    </source>
</evidence>
<feature type="compositionally biased region" description="Low complexity" evidence="8">
    <location>
        <begin position="769"/>
        <end position="780"/>
    </location>
</feature>
<evidence type="ECO:0000313" key="10">
    <source>
        <dbReference type="EMBL" id="KAF9531094.1"/>
    </source>
</evidence>
<evidence type="ECO:0000259" key="9">
    <source>
        <dbReference type="PROSITE" id="PS50048"/>
    </source>
</evidence>
<dbReference type="Proteomes" id="UP000807306">
    <property type="component" value="Unassembled WGS sequence"/>
</dbReference>
<dbReference type="GO" id="GO:0006351">
    <property type="term" value="P:DNA-templated transcription"/>
    <property type="evidence" value="ECO:0007669"/>
    <property type="project" value="InterPro"/>
</dbReference>
<evidence type="ECO:0000313" key="11">
    <source>
        <dbReference type="Proteomes" id="UP000807306"/>
    </source>
</evidence>
<keyword evidence="11" id="KW-1185">Reference proteome</keyword>
<dbReference type="InterPro" id="IPR001138">
    <property type="entry name" value="Zn2Cys6_DnaBD"/>
</dbReference>
<protein>
    <submittedName>
        <fullName evidence="10">Fungal-specific transcription factor domain-containing protein</fullName>
    </submittedName>
</protein>
<keyword evidence="4" id="KW-0805">Transcription regulation</keyword>
<dbReference type="InterPro" id="IPR051615">
    <property type="entry name" value="Transcr_Regulatory_Elem"/>
</dbReference>
<evidence type="ECO:0000256" key="5">
    <source>
        <dbReference type="ARBA" id="ARBA00023125"/>
    </source>
</evidence>
<dbReference type="CDD" id="cd00067">
    <property type="entry name" value="GAL4"/>
    <property type="match status" value="1"/>
</dbReference>
<proteinExistence type="predicted"/>
<dbReference type="Pfam" id="PF04082">
    <property type="entry name" value="Fungal_trans"/>
    <property type="match status" value="1"/>
</dbReference>
<evidence type="ECO:0000256" key="7">
    <source>
        <dbReference type="ARBA" id="ARBA00023242"/>
    </source>
</evidence>
<keyword evidence="6" id="KW-0804">Transcription</keyword>
<feature type="compositionally biased region" description="Low complexity" evidence="8">
    <location>
        <begin position="795"/>
        <end position="822"/>
    </location>
</feature>
<keyword evidence="2" id="KW-0479">Metal-binding</keyword>
<gene>
    <name evidence="10" type="ORF">CPB83DRAFT_809414</name>
</gene>
<dbReference type="SUPFAM" id="SSF57701">
    <property type="entry name" value="Zn2/Cys6 DNA-binding domain"/>
    <property type="match status" value="1"/>
</dbReference>
<evidence type="ECO:0000256" key="8">
    <source>
        <dbReference type="SAM" id="MobiDB-lite"/>
    </source>
</evidence>
<evidence type="ECO:0000256" key="3">
    <source>
        <dbReference type="ARBA" id="ARBA00022833"/>
    </source>
</evidence>
<dbReference type="PANTHER" id="PTHR31313:SF81">
    <property type="entry name" value="TY1 ENHANCER ACTIVATOR"/>
    <property type="match status" value="1"/>
</dbReference>
<feature type="compositionally biased region" description="Polar residues" evidence="8">
    <location>
        <begin position="841"/>
        <end position="858"/>
    </location>
</feature>
<feature type="compositionally biased region" description="Low complexity" evidence="8">
    <location>
        <begin position="717"/>
        <end position="739"/>
    </location>
</feature>
<dbReference type="GO" id="GO:0008270">
    <property type="term" value="F:zinc ion binding"/>
    <property type="evidence" value="ECO:0007669"/>
    <property type="project" value="InterPro"/>
</dbReference>
<dbReference type="AlphaFoldDB" id="A0A9P6JSS8"/>
<evidence type="ECO:0000256" key="6">
    <source>
        <dbReference type="ARBA" id="ARBA00023163"/>
    </source>
</evidence>
<dbReference type="PROSITE" id="PS00463">
    <property type="entry name" value="ZN2_CY6_FUNGAL_1"/>
    <property type="match status" value="1"/>
</dbReference>
<organism evidence="10 11">
    <name type="scientific">Crepidotus variabilis</name>
    <dbReference type="NCBI Taxonomy" id="179855"/>
    <lineage>
        <taxon>Eukaryota</taxon>
        <taxon>Fungi</taxon>
        <taxon>Dikarya</taxon>
        <taxon>Basidiomycota</taxon>
        <taxon>Agaricomycotina</taxon>
        <taxon>Agaricomycetes</taxon>
        <taxon>Agaricomycetidae</taxon>
        <taxon>Agaricales</taxon>
        <taxon>Agaricineae</taxon>
        <taxon>Crepidotaceae</taxon>
        <taxon>Crepidotus</taxon>
    </lineage>
</organism>
<evidence type="ECO:0000256" key="4">
    <source>
        <dbReference type="ARBA" id="ARBA00023015"/>
    </source>
</evidence>
<feature type="region of interest" description="Disordered" evidence="8">
    <location>
        <begin position="675"/>
        <end position="780"/>
    </location>
</feature>
<reference evidence="10" key="1">
    <citation type="submission" date="2020-11" db="EMBL/GenBank/DDBJ databases">
        <authorList>
            <consortium name="DOE Joint Genome Institute"/>
            <person name="Ahrendt S."/>
            <person name="Riley R."/>
            <person name="Andreopoulos W."/>
            <person name="Labutti K."/>
            <person name="Pangilinan J."/>
            <person name="Ruiz-Duenas F.J."/>
            <person name="Barrasa J.M."/>
            <person name="Sanchez-Garcia M."/>
            <person name="Camarero S."/>
            <person name="Miyauchi S."/>
            <person name="Serrano A."/>
            <person name="Linde D."/>
            <person name="Babiker R."/>
            <person name="Drula E."/>
            <person name="Ayuso-Fernandez I."/>
            <person name="Pacheco R."/>
            <person name="Padilla G."/>
            <person name="Ferreira P."/>
            <person name="Barriuso J."/>
            <person name="Kellner H."/>
            <person name="Castanera R."/>
            <person name="Alfaro M."/>
            <person name="Ramirez L."/>
            <person name="Pisabarro A.G."/>
            <person name="Kuo A."/>
            <person name="Tritt A."/>
            <person name="Lipzen A."/>
            <person name="He G."/>
            <person name="Yan M."/>
            <person name="Ng V."/>
            <person name="Cullen D."/>
            <person name="Martin F."/>
            <person name="Rosso M.-N."/>
            <person name="Henrissat B."/>
            <person name="Hibbett D."/>
            <person name="Martinez A.T."/>
            <person name="Grigoriev I.V."/>
        </authorList>
    </citation>
    <scope>NUCLEOTIDE SEQUENCE</scope>
    <source>
        <strain evidence="10">CBS 506.95</strain>
    </source>
</reference>
<dbReference type="InterPro" id="IPR036864">
    <property type="entry name" value="Zn2-C6_fun-type_DNA-bd_sf"/>
</dbReference>
<keyword evidence="5" id="KW-0238">DNA-binding</keyword>
<dbReference type="GO" id="GO:0000981">
    <property type="term" value="F:DNA-binding transcription factor activity, RNA polymerase II-specific"/>
    <property type="evidence" value="ECO:0007669"/>
    <property type="project" value="InterPro"/>
</dbReference>
<dbReference type="SMART" id="SM00906">
    <property type="entry name" value="Fungal_trans"/>
    <property type="match status" value="1"/>
</dbReference>
<evidence type="ECO:0000256" key="2">
    <source>
        <dbReference type="ARBA" id="ARBA00022723"/>
    </source>
</evidence>
<dbReference type="Pfam" id="PF00172">
    <property type="entry name" value="Zn_clus"/>
    <property type="match status" value="1"/>
</dbReference>
<keyword evidence="3" id="KW-0862">Zinc</keyword>
<dbReference type="EMBL" id="MU157836">
    <property type="protein sequence ID" value="KAF9531094.1"/>
    <property type="molecule type" value="Genomic_DNA"/>
</dbReference>
<dbReference type="PROSITE" id="PS50048">
    <property type="entry name" value="ZN2_CY6_FUNGAL_2"/>
    <property type="match status" value="1"/>
</dbReference>
<feature type="region of interest" description="Disordered" evidence="8">
    <location>
        <begin position="795"/>
        <end position="858"/>
    </location>
</feature>
<dbReference type="GO" id="GO:0003677">
    <property type="term" value="F:DNA binding"/>
    <property type="evidence" value="ECO:0007669"/>
    <property type="project" value="UniProtKB-KW"/>
</dbReference>
<feature type="domain" description="Zn(2)-C6 fungal-type" evidence="9">
    <location>
        <begin position="24"/>
        <end position="56"/>
    </location>
</feature>
<dbReference type="Gene3D" id="4.10.240.10">
    <property type="entry name" value="Zn(2)-C6 fungal-type DNA-binding domain"/>
    <property type="match status" value="1"/>
</dbReference>
<dbReference type="OrthoDB" id="2154091at2759"/>
<dbReference type="SMART" id="SM00066">
    <property type="entry name" value="GAL4"/>
    <property type="match status" value="1"/>
</dbReference>
<dbReference type="InterPro" id="IPR007219">
    <property type="entry name" value="XnlR_reg_dom"/>
</dbReference>
<dbReference type="PANTHER" id="PTHR31313">
    <property type="entry name" value="TY1 ENHANCER ACTIVATOR"/>
    <property type="match status" value="1"/>
</dbReference>
<accession>A0A9P6JSS8</accession>
<name>A0A9P6JSS8_9AGAR</name>
<sequence>MKEPSTKKGAGTGNPRGRGTYNPACDVCHRKKTKCDGLKPVCAPCRSSGRHLECSWTKNPARKPRTEMHFEAMHKLAENRRKLLIEYRRYADYLESLLDQSLPNHPHQQIDFRAARPADVEGLMGTSFDDDNTEFDFVLGEDDYSQGTEGQVDPTKELGLPTQSLKLEDGGIHYGPTAPFLYGNIESPIQTSRFPAIVQNPQAIYVLIVDEAAEEHYNPDFDWSRHLPTMVPLDRRSHDHALDLLFKFFTSWCLRMVPALFLRDMYRALSGPRSQEPPKTAHYSPMLHNAVVALALAFLDDPRFRDLRARQYFAEKAKSYMENECQKPNISVVQALSLLASFHSSQGDQTLGYLYFGMSARMAQALGLNVDCTEWVKAGMMEESERLDRNWANWTTFTQDVCWSLYVGRDFCVPAPDADFPPPIVDTALDQMAWSHGPANLPPQPNNLTKTFQATCELLSISRRIMDVINCLNKMKARPFVIDELISDIDLKLNTWRGSLSPELEITVKSRPTATPHKLMLHISYWWLFILLHRPFFHRKARPISSTDREIDHVKLCKRAAENIMELLGTWRSLYSLRYGPITLIQAVFSAGIVYLLSAMQAGSGVRIAQKELHQSMEQQQVVLQYLQEIGRSWQCATNIASIFRGLVQDQLKPLLERKILTTQKGKNLPALTIQDEDEEEVSPNPPSLLSRTSPIHMRRRSSTTKKQRLLTHSRNSSGVVLPSALPSSSSPVITISPPFQDSPATYASPSMPFSSTSPSVPISIQRASNPSSMSSSPSSFVDVWNLRQAHGSQAAASPFTPSPSSSPAVSYLPSPSPSTSFNPPPAFQGHPHAFPYQPPDESSSNSGLARSPSTNYEPQELSNFDSFSFDMSPQPPKLLASFPFYRANELGGFLGMPGGQTLPQAPFCSRFSLGDGRVAPLTTATSSNGMNQAAAISSQIEYVSFAPFGTGFLFPAPTSFDPVGHAQASDVDSAIDDLQQWEIFMQDTS</sequence>
<keyword evidence="7" id="KW-0539">Nucleus</keyword>
<comment type="subcellular location">
    <subcellularLocation>
        <location evidence="1">Nucleus</location>
    </subcellularLocation>
</comment>
<dbReference type="GO" id="GO:0005634">
    <property type="term" value="C:nucleus"/>
    <property type="evidence" value="ECO:0007669"/>
    <property type="project" value="UniProtKB-SubCell"/>
</dbReference>